<gene>
    <name evidence="2" type="ORF">BDA99DRAFT_493891</name>
</gene>
<keyword evidence="3" id="KW-1185">Reference proteome</keyword>
<dbReference type="AlphaFoldDB" id="A0AAD5PJC8"/>
<feature type="region of interest" description="Disordered" evidence="1">
    <location>
        <begin position="55"/>
        <end position="77"/>
    </location>
</feature>
<protein>
    <submittedName>
        <fullName evidence="2">Uncharacterized protein</fullName>
    </submittedName>
</protein>
<accession>A0AAD5PJC8</accession>
<name>A0AAD5PJC8_9FUNG</name>
<dbReference type="Proteomes" id="UP001209540">
    <property type="component" value="Unassembled WGS sequence"/>
</dbReference>
<organism evidence="2 3">
    <name type="scientific">Phascolomyces articulosus</name>
    <dbReference type="NCBI Taxonomy" id="60185"/>
    <lineage>
        <taxon>Eukaryota</taxon>
        <taxon>Fungi</taxon>
        <taxon>Fungi incertae sedis</taxon>
        <taxon>Mucoromycota</taxon>
        <taxon>Mucoromycotina</taxon>
        <taxon>Mucoromycetes</taxon>
        <taxon>Mucorales</taxon>
        <taxon>Lichtheimiaceae</taxon>
        <taxon>Phascolomyces</taxon>
    </lineage>
</organism>
<feature type="compositionally biased region" description="Low complexity" evidence="1">
    <location>
        <begin position="62"/>
        <end position="77"/>
    </location>
</feature>
<evidence type="ECO:0000313" key="3">
    <source>
        <dbReference type="Proteomes" id="UP001209540"/>
    </source>
</evidence>
<dbReference type="EMBL" id="JAIXMP010000002">
    <property type="protein sequence ID" value="KAI9276690.1"/>
    <property type="molecule type" value="Genomic_DNA"/>
</dbReference>
<reference evidence="2" key="2">
    <citation type="submission" date="2023-02" db="EMBL/GenBank/DDBJ databases">
        <authorList>
            <consortium name="DOE Joint Genome Institute"/>
            <person name="Mondo S.J."/>
            <person name="Chang Y."/>
            <person name="Wang Y."/>
            <person name="Ahrendt S."/>
            <person name="Andreopoulos W."/>
            <person name="Barry K."/>
            <person name="Beard J."/>
            <person name="Benny G.L."/>
            <person name="Blankenship S."/>
            <person name="Bonito G."/>
            <person name="Cuomo C."/>
            <person name="Desiro A."/>
            <person name="Gervers K.A."/>
            <person name="Hundley H."/>
            <person name="Kuo A."/>
            <person name="LaButti K."/>
            <person name="Lang B.F."/>
            <person name="Lipzen A."/>
            <person name="O'Donnell K."/>
            <person name="Pangilinan J."/>
            <person name="Reynolds N."/>
            <person name="Sandor L."/>
            <person name="Smith M.W."/>
            <person name="Tsang A."/>
            <person name="Grigoriev I.V."/>
            <person name="Stajich J.E."/>
            <person name="Spatafora J.W."/>
        </authorList>
    </citation>
    <scope>NUCLEOTIDE SEQUENCE</scope>
    <source>
        <strain evidence="2">RSA 2281</strain>
    </source>
</reference>
<evidence type="ECO:0000313" key="2">
    <source>
        <dbReference type="EMBL" id="KAI9276690.1"/>
    </source>
</evidence>
<proteinExistence type="predicted"/>
<reference evidence="2" key="1">
    <citation type="journal article" date="2022" name="IScience">
        <title>Evolution of zygomycete secretomes and the origins of terrestrial fungal ecologies.</title>
        <authorList>
            <person name="Chang Y."/>
            <person name="Wang Y."/>
            <person name="Mondo S."/>
            <person name="Ahrendt S."/>
            <person name="Andreopoulos W."/>
            <person name="Barry K."/>
            <person name="Beard J."/>
            <person name="Benny G.L."/>
            <person name="Blankenship S."/>
            <person name="Bonito G."/>
            <person name="Cuomo C."/>
            <person name="Desiro A."/>
            <person name="Gervers K.A."/>
            <person name="Hundley H."/>
            <person name="Kuo A."/>
            <person name="LaButti K."/>
            <person name="Lang B.F."/>
            <person name="Lipzen A."/>
            <person name="O'Donnell K."/>
            <person name="Pangilinan J."/>
            <person name="Reynolds N."/>
            <person name="Sandor L."/>
            <person name="Smith M.E."/>
            <person name="Tsang A."/>
            <person name="Grigoriev I.V."/>
            <person name="Stajich J.E."/>
            <person name="Spatafora J.W."/>
        </authorList>
    </citation>
    <scope>NUCLEOTIDE SEQUENCE</scope>
    <source>
        <strain evidence="2">RSA 2281</strain>
    </source>
</reference>
<evidence type="ECO:0000256" key="1">
    <source>
        <dbReference type="SAM" id="MobiDB-lite"/>
    </source>
</evidence>
<sequence>MSAMTMPVQIVAPCPKRPASSTSTCTNNNTNNSTIHNQEIQDACHQELRQILTSTKQPNPLTTSPTSMTHASTSTTTTATMNTMTPKLPGHQIPRTDNPLPQDMTFFTSSFQPCLPTTKSHHHRPRSYSVGDNGYSIYIKKNNDLVH</sequence>
<comment type="caution">
    <text evidence="2">The sequence shown here is derived from an EMBL/GenBank/DDBJ whole genome shotgun (WGS) entry which is preliminary data.</text>
</comment>